<dbReference type="Gene3D" id="2.60.40.1120">
    <property type="entry name" value="Carboxypeptidase-like, regulatory domain"/>
    <property type="match status" value="1"/>
</dbReference>
<dbReference type="InterPro" id="IPR008969">
    <property type="entry name" value="CarboxyPept-like_regulatory"/>
</dbReference>
<gene>
    <name evidence="1" type="ORF">GALL_167550</name>
</gene>
<dbReference type="Pfam" id="PF13715">
    <property type="entry name" value="CarbopepD_reg_2"/>
    <property type="match status" value="1"/>
</dbReference>
<proteinExistence type="predicted"/>
<sequence>MPVSGATIFINGTTKYCISNDSGKFKIENVKDERFEIVCTLKGYTTLNYLYKKAPKNYAVRFEINPIQNIVGIVIGNGREYLEKTFLNSLLGIVEARNCEVANMNALTFLKPKSVNEIHVSLTEPLIIFNEHLGYMIHVAFNDISITNIQDQQNEMFTWFKPLTSKSSDKIDKWQKAREEVYENSLLRFMRAVYADNLMQRGFQTRFITRIYSNDSAYNHTGVLMKKTNTMLSDAGIIFPDTNRRYIDLLDKKPIPTSNYRIDEEGNEISIQLNNQILQVIRLENANEYSDYKMLPVKEKFNAFYLSTIDNQKIFIEPSGAFYNASDLLVSRLWSHRSLGSKLPVDWIPGVF</sequence>
<accession>A0A1J5RZ36</accession>
<reference evidence="1" key="1">
    <citation type="submission" date="2016-10" db="EMBL/GenBank/DDBJ databases">
        <title>Sequence of Gallionella enrichment culture.</title>
        <authorList>
            <person name="Poehlein A."/>
            <person name="Muehling M."/>
            <person name="Daniel R."/>
        </authorList>
    </citation>
    <scope>NUCLEOTIDE SEQUENCE</scope>
</reference>
<evidence type="ECO:0000313" key="1">
    <source>
        <dbReference type="EMBL" id="OIR01122.1"/>
    </source>
</evidence>
<evidence type="ECO:0008006" key="2">
    <source>
        <dbReference type="Google" id="ProtNLM"/>
    </source>
</evidence>
<protein>
    <recommendedName>
        <fullName evidence="2">Carboxypeptidase-like regulatory domain-containing protein</fullName>
    </recommendedName>
</protein>
<dbReference type="EMBL" id="MLJW01000087">
    <property type="protein sequence ID" value="OIR01122.1"/>
    <property type="molecule type" value="Genomic_DNA"/>
</dbReference>
<organism evidence="1">
    <name type="scientific">mine drainage metagenome</name>
    <dbReference type="NCBI Taxonomy" id="410659"/>
    <lineage>
        <taxon>unclassified sequences</taxon>
        <taxon>metagenomes</taxon>
        <taxon>ecological metagenomes</taxon>
    </lineage>
</organism>
<comment type="caution">
    <text evidence="1">The sequence shown here is derived from an EMBL/GenBank/DDBJ whole genome shotgun (WGS) entry which is preliminary data.</text>
</comment>
<dbReference type="AlphaFoldDB" id="A0A1J5RZ36"/>
<dbReference type="SUPFAM" id="SSF49464">
    <property type="entry name" value="Carboxypeptidase regulatory domain-like"/>
    <property type="match status" value="1"/>
</dbReference>
<name>A0A1J5RZ36_9ZZZZ</name>